<keyword evidence="2" id="KW-1185">Reference proteome</keyword>
<proteinExistence type="predicted"/>
<protein>
    <submittedName>
        <fullName evidence="1">Uncharacterized protein</fullName>
    </submittedName>
</protein>
<evidence type="ECO:0000313" key="1">
    <source>
        <dbReference type="EMBL" id="RCH92501.1"/>
    </source>
</evidence>
<evidence type="ECO:0000313" key="2">
    <source>
        <dbReference type="Proteomes" id="UP000252139"/>
    </source>
</evidence>
<accession>A0A367JS31</accession>
<dbReference type="EMBL" id="PJQL01000819">
    <property type="protein sequence ID" value="RCH92501.1"/>
    <property type="molecule type" value="Genomic_DNA"/>
</dbReference>
<reference evidence="1 2" key="1">
    <citation type="journal article" date="2018" name="G3 (Bethesda)">
        <title>Phylogenetic and Phylogenomic Definition of Rhizopus Species.</title>
        <authorList>
            <person name="Gryganskyi A.P."/>
            <person name="Golan J."/>
            <person name="Dolatabadi S."/>
            <person name="Mondo S."/>
            <person name="Robb S."/>
            <person name="Idnurm A."/>
            <person name="Muszewska A."/>
            <person name="Steczkiewicz K."/>
            <person name="Masonjones S."/>
            <person name="Liao H.L."/>
            <person name="Gajdeczka M.T."/>
            <person name="Anike F."/>
            <person name="Vuek A."/>
            <person name="Anishchenko I.M."/>
            <person name="Voigt K."/>
            <person name="de Hoog G.S."/>
            <person name="Smith M.E."/>
            <person name="Heitman J."/>
            <person name="Vilgalys R."/>
            <person name="Stajich J.E."/>
        </authorList>
    </citation>
    <scope>NUCLEOTIDE SEQUENCE [LARGE SCALE GENOMIC DNA]</scope>
    <source>
        <strain evidence="1 2">CBS 357.93</strain>
    </source>
</reference>
<organism evidence="1 2">
    <name type="scientific">Rhizopus azygosporus</name>
    <name type="common">Rhizopus microsporus var. azygosporus</name>
    <dbReference type="NCBI Taxonomy" id="86630"/>
    <lineage>
        <taxon>Eukaryota</taxon>
        <taxon>Fungi</taxon>
        <taxon>Fungi incertae sedis</taxon>
        <taxon>Mucoromycota</taxon>
        <taxon>Mucoromycotina</taxon>
        <taxon>Mucoromycetes</taxon>
        <taxon>Mucorales</taxon>
        <taxon>Mucorineae</taxon>
        <taxon>Rhizopodaceae</taxon>
        <taxon>Rhizopus</taxon>
    </lineage>
</organism>
<dbReference type="Proteomes" id="UP000252139">
    <property type="component" value="Unassembled WGS sequence"/>
</dbReference>
<name>A0A367JS31_RHIAZ</name>
<comment type="caution">
    <text evidence="1">The sequence shown here is derived from an EMBL/GenBank/DDBJ whole genome shotgun (WGS) entry which is preliminary data.</text>
</comment>
<dbReference type="AlphaFoldDB" id="A0A367JS31"/>
<sequence length="122" mass="13777">MKTSNPEKSDAYTISWHLVKPHTEKKFNAFENKSELSEGDVVVKIWRPILEVLFSNASVVLHCGDTLSQLAQEGKMAHRRMDLRLFFSSGSSNDVGDVEFGKMACVTKLYYDNEKSMTNGKV</sequence>
<dbReference type="OrthoDB" id="2288006at2759"/>
<gene>
    <name evidence="1" type="ORF">CU097_012692</name>
</gene>